<gene>
    <name evidence="1" type="ORF">SAMN00120144_4233</name>
</gene>
<evidence type="ECO:0008006" key="3">
    <source>
        <dbReference type="Google" id="ProtNLM"/>
    </source>
</evidence>
<proteinExistence type="predicted"/>
<accession>A0A1W1UH40</accession>
<evidence type="ECO:0000313" key="2">
    <source>
        <dbReference type="Proteomes" id="UP000192266"/>
    </source>
</evidence>
<organism evidence="1 2">
    <name type="scientific">Hymenobacter roseosalivarius DSM 11622</name>
    <dbReference type="NCBI Taxonomy" id="645990"/>
    <lineage>
        <taxon>Bacteria</taxon>
        <taxon>Pseudomonadati</taxon>
        <taxon>Bacteroidota</taxon>
        <taxon>Cytophagia</taxon>
        <taxon>Cytophagales</taxon>
        <taxon>Hymenobacteraceae</taxon>
        <taxon>Hymenobacter</taxon>
    </lineage>
</organism>
<dbReference type="EMBL" id="FWWW01000021">
    <property type="protein sequence ID" value="SMB80415.1"/>
    <property type="molecule type" value="Genomic_DNA"/>
</dbReference>
<keyword evidence="2" id="KW-1185">Reference proteome</keyword>
<reference evidence="1 2" key="1">
    <citation type="submission" date="2017-04" db="EMBL/GenBank/DDBJ databases">
        <authorList>
            <person name="Afonso C.L."/>
            <person name="Miller P.J."/>
            <person name="Scott M.A."/>
            <person name="Spackman E."/>
            <person name="Goraichik I."/>
            <person name="Dimitrov K.M."/>
            <person name="Suarez D.L."/>
            <person name="Swayne D.E."/>
        </authorList>
    </citation>
    <scope>NUCLEOTIDE SEQUENCE [LARGE SCALE GENOMIC DNA]</scope>
    <source>
        <strain evidence="1 2">DSM 11622</strain>
    </source>
</reference>
<dbReference type="AlphaFoldDB" id="A0A1W1UH40"/>
<dbReference type="Proteomes" id="UP000192266">
    <property type="component" value="Unassembled WGS sequence"/>
</dbReference>
<sequence length="75" mass="7863">MDTQSVKNTPTSTQAVGFDAGKSVKGRQRLAVVDTLGNLLARTVVAADQHDGAVGVDFWDTQGRAPALLQAVQLV</sequence>
<name>A0A1W1UH40_9BACT</name>
<dbReference type="OrthoDB" id="887363at2"/>
<protein>
    <recommendedName>
        <fullName evidence="3">Transposase</fullName>
    </recommendedName>
</protein>
<evidence type="ECO:0000313" key="1">
    <source>
        <dbReference type="EMBL" id="SMB80415.1"/>
    </source>
</evidence>